<evidence type="ECO:0000313" key="2">
    <source>
        <dbReference type="EMBL" id="MCP8898019.1"/>
    </source>
</evidence>
<evidence type="ECO:0000313" key="3">
    <source>
        <dbReference type="Proteomes" id="UP001139319"/>
    </source>
</evidence>
<organism evidence="2 3">
    <name type="scientific">Gilvimarinus xylanilyticus</name>
    <dbReference type="NCBI Taxonomy" id="2944139"/>
    <lineage>
        <taxon>Bacteria</taxon>
        <taxon>Pseudomonadati</taxon>
        <taxon>Pseudomonadota</taxon>
        <taxon>Gammaproteobacteria</taxon>
        <taxon>Cellvibrionales</taxon>
        <taxon>Cellvibrionaceae</taxon>
        <taxon>Gilvimarinus</taxon>
    </lineage>
</organism>
<dbReference type="InterPro" id="IPR025516">
    <property type="entry name" value="DUF4404"/>
</dbReference>
<dbReference type="RefSeq" id="WP_253966311.1">
    <property type="nucleotide sequence ID" value="NZ_JAMFTH010000001.1"/>
</dbReference>
<feature type="region of interest" description="Disordered" evidence="1">
    <location>
        <begin position="22"/>
        <end position="55"/>
    </location>
</feature>
<dbReference type="EMBL" id="JAMFTH010000001">
    <property type="protein sequence ID" value="MCP8898019.1"/>
    <property type="molecule type" value="Genomic_DNA"/>
</dbReference>
<accession>A0A9X2KS97</accession>
<reference evidence="2" key="2">
    <citation type="submission" date="2023-01" db="EMBL/GenBank/DDBJ databases">
        <title>Gilvimarinus xylanilyticus HB14 isolated from Caulerpa lentillifera aquaculture base in Hainan, China.</title>
        <authorList>
            <person name="Zhang Y.-J."/>
        </authorList>
    </citation>
    <scope>NUCLEOTIDE SEQUENCE</scope>
    <source>
        <strain evidence="2">HB14</strain>
    </source>
</reference>
<dbReference type="Pfam" id="PF14357">
    <property type="entry name" value="DUF4404"/>
    <property type="match status" value="1"/>
</dbReference>
<evidence type="ECO:0000256" key="1">
    <source>
        <dbReference type="SAM" id="MobiDB-lite"/>
    </source>
</evidence>
<name>A0A9X2KS97_9GAMM</name>
<protein>
    <submittedName>
        <fullName evidence="2">DUF4404 family protein</fullName>
    </submittedName>
</protein>
<proteinExistence type="predicted"/>
<reference evidence="2" key="1">
    <citation type="submission" date="2022-05" db="EMBL/GenBank/DDBJ databases">
        <authorList>
            <person name="Sun H.-N."/>
        </authorList>
    </citation>
    <scope>NUCLEOTIDE SEQUENCE</scope>
    <source>
        <strain evidence="2">HB14</strain>
    </source>
</reference>
<sequence length="88" mass="9842">MSQDQSSESLDQLITRLHDLFGNEEVSPEQQRLMSELERHTHAAGSDETPDPRPVDTLEAMLEDFEEDHPQVSAVLGQIVNALKNMGV</sequence>
<gene>
    <name evidence="2" type="ORF">M6D89_01755</name>
</gene>
<keyword evidence="3" id="KW-1185">Reference proteome</keyword>
<comment type="caution">
    <text evidence="2">The sequence shown here is derived from an EMBL/GenBank/DDBJ whole genome shotgun (WGS) entry which is preliminary data.</text>
</comment>
<dbReference type="AlphaFoldDB" id="A0A9X2KS97"/>
<dbReference type="Proteomes" id="UP001139319">
    <property type="component" value="Unassembled WGS sequence"/>
</dbReference>